<dbReference type="Pfam" id="PF05368">
    <property type="entry name" value="NmrA"/>
    <property type="match status" value="1"/>
</dbReference>
<sequence>MAPRIFITGGTGYIGGSVLDTIVRAHPEYHVSALLRKVPEAFSSTYPNVQVVSGDYDSWDVLEKAASEADVVVHNGDSDHEPSLRALIAGLLRRPTPGHLIHLSGTGIVSDFQSPDYLGKKNPKVWSDVSSLSEIASLPANALHRNTEVILNQTVAEHGDKIKIAIMCPPDIYGKGRGLVKTWSAYVPMFVKEVRGLGAVFWYGEGENTRSWVHIEDLMSLYLNVVEAAAAGGGGAEWNDKGYYFASTQEHTQRSVAEASAPVLKRLGVMEKSEHVQVGNEQLAAMVSYARWPGLARYLFASNSRTVPDRAKRLFGYEGKAPSLLECLEADTVDALGRM</sequence>
<evidence type="ECO:0000259" key="1">
    <source>
        <dbReference type="Pfam" id="PF01370"/>
    </source>
</evidence>
<dbReference type="AlphaFoldDB" id="A0A9P4QW26"/>
<evidence type="ECO:0000313" key="4">
    <source>
        <dbReference type="Proteomes" id="UP000799444"/>
    </source>
</evidence>
<dbReference type="InterPro" id="IPR008030">
    <property type="entry name" value="NmrA-like"/>
</dbReference>
<dbReference type="GO" id="GO:0004029">
    <property type="term" value="F:aldehyde dehydrogenase (NAD+) activity"/>
    <property type="evidence" value="ECO:0007669"/>
    <property type="project" value="TreeGrafter"/>
</dbReference>
<evidence type="ECO:0000259" key="2">
    <source>
        <dbReference type="Pfam" id="PF05368"/>
    </source>
</evidence>
<dbReference type="SUPFAM" id="SSF51735">
    <property type="entry name" value="NAD(P)-binding Rossmann-fold domains"/>
    <property type="match status" value="1"/>
</dbReference>
<dbReference type="InterPro" id="IPR036291">
    <property type="entry name" value="NAD(P)-bd_dom_sf"/>
</dbReference>
<dbReference type="GO" id="GO:0005737">
    <property type="term" value="C:cytoplasm"/>
    <property type="evidence" value="ECO:0007669"/>
    <property type="project" value="TreeGrafter"/>
</dbReference>
<dbReference type="EMBL" id="ML996185">
    <property type="protein sequence ID" value="KAF2731996.1"/>
    <property type="molecule type" value="Genomic_DNA"/>
</dbReference>
<protein>
    <submittedName>
        <fullName evidence="3">NAD(P)-binding protein</fullName>
    </submittedName>
</protein>
<gene>
    <name evidence="3" type="ORF">EJ04DRAFT_536296</name>
</gene>
<evidence type="ECO:0000313" key="3">
    <source>
        <dbReference type="EMBL" id="KAF2731996.1"/>
    </source>
</evidence>
<feature type="domain" description="NAD-dependent epimerase/dehydratase" evidence="1">
    <location>
        <begin position="154"/>
        <end position="239"/>
    </location>
</feature>
<accession>A0A9P4QW26</accession>
<dbReference type="Pfam" id="PF01370">
    <property type="entry name" value="Epimerase"/>
    <property type="match status" value="1"/>
</dbReference>
<dbReference type="InterPro" id="IPR051783">
    <property type="entry name" value="NAD(P)-dependent_oxidoreduct"/>
</dbReference>
<proteinExistence type="predicted"/>
<name>A0A9P4QW26_9PLEO</name>
<dbReference type="PANTHER" id="PTHR48079:SF6">
    <property type="entry name" value="NAD(P)-BINDING DOMAIN-CONTAINING PROTEIN-RELATED"/>
    <property type="match status" value="1"/>
</dbReference>
<organism evidence="3 4">
    <name type="scientific">Polyplosphaeria fusca</name>
    <dbReference type="NCBI Taxonomy" id="682080"/>
    <lineage>
        <taxon>Eukaryota</taxon>
        <taxon>Fungi</taxon>
        <taxon>Dikarya</taxon>
        <taxon>Ascomycota</taxon>
        <taxon>Pezizomycotina</taxon>
        <taxon>Dothideomycetes</taxon>
        <taxon>Pleosporomycetidae</taxon>
        <taxon>Pleosporales</taxon>
        <taxon>Tetraplosphaeriaceae</taxon>
        <taxon>Polyplosphaeria</taxon>
    </lineage>
</organism>
<reference evidence="3" key="1">
    <citation type="journal article" date="2020" name="Stud. Mycol.">
        <title>101 Dothideomycetes genomes: a test case for predicting lifestyles and emergence of pathogens.</title>
        <authorList>
            <person name="Haridas S."/>
            <person name="Albert R."/>
            <person name="Binder M."/>
            <person name="Bloem J."/>
            <person name="Labutti K."/>
            <person name="Salamov A."/>
            <person name="Andreopoulos B."/>
            <person name="Baker S."/>
            <person name="Barry K."/>
            <person name="Bills G."/>
            <person name="Bluhm B."/>
            <person name="Cannon C."/>
            <person name="Castanera R."/>
            <person name="Culley D."/>
            <person name="Daum C."/>
            <person name="Ezra D."/>
            <person name="Gonzalez J."/>
            <person name="Henrissat B."/>
            <person name="Kuo A."/>
            <person name="Liang C."/>
            <person name="Lipzen A."/>
            <person name="Lutzoni F."/>
            <person name="Magnuson J."/>
            <person name="Mondo S."/>
            <person name="Nolan M."/>
            <person name="Ohm R."/>
            <person name="Pangilinan J."/>
            <person name="Park H.-J."/>
            <person name="Ramirez L."/>
            <person name="Alfaro M."/>
            <person name="Sun H."/>
            <person name="Tritt A."/>
            <person name="Yoshinaga Y."/>
            <person name="Zwiers L.-H."/>
            <person name="Turgeon B."/>
            <person name="Goodwin S."/>
            <person name="Spatafora J."/>
            <person name="Crous P."/>
            <person name="Grigoriev I."/>
        </authorList>
    </citation>
    <scope>NUCLEOTIDE SEQUENCE</scope>
    <source>
        <strain evidence="3">CBS 125425</strain>
    </source>
</reference>
<dbReference type="Gene3D" id="3.40.50.720">
    <property type="entry name" value="NAD(P)-binding Rossmann-like Domain"/>
    <property type="match status" value="1"/>
</dbReference>
<feature type="domain" description="NmrA-like" evidence="2">
    <location>
        <begin position="4"/>
        <end position="75"/>
    </location>
</feature>
<keyword evidence="4" id="KW-1185">Reference proteome</keyword>
<comment type="caution">
    <text evidence="3">The sequence shown here is derived from an EMBL/GenBank/DDBJ whole genome shotgun (WGS) entry which is preliminary data.</text>
</comment>
<dbReference type="OrthoDB" id="2130169at2759"/>
<dbReference type="PANTHER" id="PTHR48079">
    <property type="entry name" value="PROTEIN YEEZ"/>
    <property type="match status" value="1"/>
</dbReference>
<dbReference type="Proteomes" id="UP000799444">
    <property type="component" value="Unassembled WGS sequence"/>
</dbReference>
<dbReference type="InterPro" id="IPR001509">
    <property type="entry name" value="Epimerase_deHydtase"/>
</dbReference>